<keyword evidence="1" id="KW-0472">Membrane</keyword>
<proteinExistence type="predicted"/>
<dbReference type="EMBL" id="QMQV01000033">
    <property type="protein sequence ID" value="RLE49487.1"/>
    <property type="molecule type" value="Genomic_DNA"/>
</dbReference>
<keyword evidence="1" id="KW-1133">Transmembrane helix</keyword>
<evidence type="ECO:0000313" key="4">
    <source>
        <dbReference type="Proteomes" id="UP000278475"/>
    </source>
</evidence>
<comment type="caution">
    <text evidence="3">The sequence shown here is derived from an EMBL/GenBank/DDBJ whole genome shotgun (WGS) entry which is preliminary data.</text>
</comment>
<organism evidence="3 4">
    <name type="scientific">Thermoproteota archaeon</name>
    <dbReference type="NCBI Taxonomy" id="2056631"/>
    <lineage>
        <taxon>Archaea</taxon>
        <taxon>Thermoproteota</taxon>
    </lineage>
</organism>
<sequence>MVMGLAVLAGDSMLYSEGGKGRIMRKSSAVVIALMFLLALSAAAVSVDAHVPDTRPPPKFELKPIVVSDAGTEVEITIYDVANYHASRVNKKPQICVCLACAFRATQLGISKIWGEEIPARDDLIIISRLPTPGSRDCFQYVTGTGPNIETKTKGEFKIVLPDGTEVTDMSNKNLKKLSKDITLDNFKFTICRKSTGECFEVVVKEGVFPEDFFELRKKVKFGVPEEATSEEIALFKSKWADVRDKFLTLPDWELFEGVEAPFPVGGAMLFSALVVGLALLTGVLALTGRKEGATSSPL</sequence>
<gene>
    <name evidence="3" type="ORF">DRJ31_04765</name>
</gene>
<evidence type="ECO:0000259" key="2">
    <source>
        <dbReference type="Pfam" id="PF02663"/>
    </source>
</evidence>
<accession>A0A497EQI4</accession>
<protein>
    <recommendedName>
        <fullName evidence="2">Formylmethanofuran dehydrogenase subunit E domain-containing protein</fullName>
    </recommendedName>
</protein>
<reference evidence="3 4" key="1">
    <citation type="submission" date="2018-06" db="EMBL/GenBank/DDBJ databases">
        <title>Extensive metabolic versatility and redundancy in microbially diverse, dynamic hydrothermal sediments.</title>
        <authorList>
            <person name="Dombrowski N."/>
            <person name="Teske A."/>
            <person name="Baker B.J."/>
        </authorList>
    </citation>
    <scope>NUCLEOTIDE SEQUENCE [LARGE SCALE GENOMIC DNA]</scope>
    <source>
        <strain evidence="3">B66_G16</strain>
    </source>
</reference>
<dbReference type="AlphaFoldDB" id="A0A497EQI4"/>
<name>A0A497EQI4_9CREN</name>
<feature type="transmembrane region" description="Helical" evidence="1">
    <location>
        <begin position="265"/>
        <end position="287"/>
    </location>
</feature>
<dbReference type="Proteomes" id="UP000278475">
    <property type="component" value="Unassembled WGS sequence"/>
</dbReference>
<dbReference type="InterPro" id="IPR003814">
    <property type="entry name" value="FmdEsu_dom"/>
</dbReference>
<feature type="domain" description="Formylmethanofuran dehydrogenase subunit E" evidence="2">
    <location>
        <begin position="95"/>
        <end position="257"/>
    </location>
</feature>
<keyword evidence="1" id="KW-0812">Transmembrane</keyword>
<evidence type="ECO:0000313" key="3">
    <source>
        <dbReference type="EMBL" id="RLE49487.1"/>
    </source>
</evidence>
<evidence type="ECO:0000256" key="1">
    <source>
        <dbReference type="SAM" id="Phobius"/>
    </source>
</evidence>
<dbReference type="Pfam" id="PF02663">
    <property type="entry name" value="FmdE"/>
    <property type="match status" value="1"/>
</dbReference>